<name>A0AAW0RTP0_9HYPO</name>
<dbReference type="Proteomes" id="UP001397290">
    <property type="component" value="Unassembled WGS sequence"/>
</dbReference>
<dbReference type="EMBL" id="JAAHCF010000272">
    <property type="protein sequence ID" value="KAK8145649.1"/>
    <property type="molecule type" value="Genomic_DNA"/>
</dbReference>
<feature type="compositionally biased region" description="Basic residues" evidence="1">
    <location>
        <begin position="140"/>
        <end position="151"/>
    </location>
</feature>
<feature type="region of interest" description="Disordered" evidence="1">
    <location>
        <begin position="140"/>
        <end position="161"/>
    </location>
</feature>
<dbReference type="AlphaFoldDB" id="A0AAW0RTP0"/>
<evidence type="ECO:0000256" key="1">
    <source>
        <dbReference type="SAM" id="MobiDB-lite"/>
    </source>
</evidence>
<comment type="caution">
    <text evidence="2">The sequence shown here is derived from an EMBL/GenBank/DDBJ whole genome shotgun (WGS) entry which is preliminary data.</text>
</comment>
<proteinExistence type="predicted"/>
<sequence>MSLAPAIPQRVGWPAESDDPRQHPSAHPDLIGSSSPGFSISLTTQPALEIDSNCSIRIASGRWRPRTPSPTPKSRLRSLKPTRYMRQRSQRVLTGNREMRRTILLWIWKALRAVPLNNTPATLTLVGRFQRRGIASRHSLYHGKSPTKSRSRMPQAARTKNSKRILIRIRKKNSVFFDKGFPTQLAIRDKLSVRTVHQLFAATGTELNVNGTWVQFERQYGSLFRQDASTTKRKLW</sequence>
<accession>A0AAW0RTP0</accession>
<feature type="region of interest" description="Disordered" evidence="1">
    <location>
        <begin position="1"/>
        <end position="36"/>
    </location>
</feature>
<evidence type="ECO:0000313" key="2">
    <source>
        <dbReference type="EMBL" id="KAK8145649.1"/>
    </source>
</evidence>
<protein>
    <submittedName>
        <fullName evidence="2">Uncharacterized protein</fullName>
    </submittedName>
</protein>
<feature type="region of interest" description="Disordered" evidence="1">
    <location>
        <begin position="60"/>
        <end position="79"/>
    </location>
</feature>
<organism evidence="2 3">
    <name type="scientific">Beauveria asiatica</name>
    <dbReference type="NCBI Taxonomy" id="1069075"/>
    <lineage>
        <taxon>Eukaryota</taxon>
        <taxon>Fungi</taxon>
        <taxon>Dikarya</taxon>
        <taxon>Ascomycota</taxon>
        <taxon>Pezizomycotina</taxon>
        <taxon>Sordariomycetes</taxon>
        <taxon>Hypocreomycetidae</taxon>
        <taxon>Hypocreales</taxon>
        <taxon>Cordycipitaceae</taxon>
        <taxon>Beauveria</taxon>
    </lineage>
</organism>
<gene>
    <name evidence="2" type="ORF">G3M48_004185</name>
</gene>
<reference evidence="2 3" key="1">
    <citation type="submission" date="2020-02" db="EMBL/GenBank/DDBJ databases">
        <title>Comparative genomics of the hypocrealean fungal genus Beauvera.</title>
        <authorList>
            <person name="Showalter D.N."/>
            <person name="Bushley K.E."/>
            <person name="Rehner S.A."/>
        </authorList>
    </citation>
    <scope>NUCLEOTIDE SEQUENCE [LARGE SCALE GENOMIC DNA]</scope>
    <source>
        <strain evidence="2 3">ARSEF4384</strain>
    </source>
</reference>
<evidence type="ECO:0000313" key="3">
    <source>
        <dbReference type="Proteomes" id="UP001397290"/>
    </source>
</evidence>
<keyword evidence="3" id="KW-1185">Reference proteome</keyword>